<dbReference type="EMBL" id="ANJA01001035">
    <property type="protein sequence ID" value="ETO80133.1"/>
    <property type="molecule type" value="Genomic_DNA"/>
</dbReference>
<comment type="caution">
    <text evidence="1">The sequence shown here is derived from an EMBL/GenBank/DDBJ whole genome shotgun (WGS) entry which is preliminary data.</text>
</comment>
<protein>
    <submittedName>
        <fullName evidence="1">Uncharacterized protein</fullName>
    </submittedName>
</protein>
<sequence>MQVRGLIAALSDACSKNELLRIYFHRVRAELESLVCMPRSVAEASVKTVAAVTTSAKSLKDQLRCFQVLAQQAKTRPPMKRLNP</sequence>
<evidence type="ECO:0000313" key="2">
    <source>
        <dbReference type="Proteomes" id="UP000028582"/>
    </source>
</evidence>
<organism evidence="1 2">
    <name type="scientific">Phytophthora nicotianae P1976</name>
    <dbReference type="NCBI Taxonomy" id="1317066"/>
    <lineage>
        <taxon>Eukaryota</taxon>
        <taxon>Sar</taxon>
        <taxon>Stramenopiles</taxon>
        <taxon>Oomycota</taxon>
        <taxon>Peronosporomycetes</taxon>
        <taxon>Peronosporales</taxon>
        <taxon>Peronosporaceae</taxon>
        <taxon>Phytophthora</taxon>
    </lineage>
</organism>
<accession>A0A081AMM2</accession>
<evidence type="ECO:0000313" key="1">
    <source>
        <dbReference type="EMBL" id="ETO80133.1"/>
    </source>
</evidence>
<reference evidence="1 2" key="1">
    <citation type="submission" date="2013-11" db="EMBL/GenBank/DDBJ databases">
        <title>The Genome Sequence of Phytophthora parasitica P1976.</title>
        <authorList>
            <consortium name="The Broad Institute Genomics Platform"/>
            <person name="Russ C."/>
            <person name="Tyler B."/>
            <person name="Panabieres F."/>
            <person name="Shan W."/>
            <person name="Tripathy S."/>
            <person name="Grunwald N."/>
            <person name="Machado M."/>
            <person name="Johnson C.S."/>
            <person name="Walker B."/>
            <person name="Young S."/>
            <person name="Zeng Q."/>
            <person name="Gargeya S."/>
            <person name="Fitzgerald M."/>
            <person name="Haas B."/>
            <person name="Abouelleil A."/>
            <person name="Allen A.W."/>
            <person name="Alvarado L."/>
            <person name="Arachchi H.M."/>
            <person name="Berlin A.M."/>
            <person name="Chapman S.B."/>
            <person name="Gainer-Dewar J."/>
            <person name="Goldberg J."/>
            <person name="Griggs A."/>
            <person name="Gujja S."/>
            <person name="Hansen M."/>
            <person name="Howarth C."/>
            <person name="Imamovic A."/>
            <person name="Ireland A."/>
            <person name="Larimer J."/>
            <person name="McCowan C."/>
            <person name="Murphy C."/>
            <person name="Pearson M."/>
            <person name="Poon T.W."/>
            <person name="Priest M."/>
            <person name="Roberts A."/>
            <person name="Saif S."/>
            <person name="Shea T."/>
            <person name="Sisk P."/>
            <person name="Sykes S."/>
            <person name="Wortman J."/>
            <person name="Nusbaum C."/>
            <person name="Birren B."/>
        </authorList>
    </citation>
    <scope>NUCLEOTIDE SEQUENCE [LARGE SCALE GENOMIC DNA]</scope>
    <source>
        <strain evidence="1 2">P1976</strain>
    </source>
</reference>
<gene>
    <name evidence="1" type="ORF">F444_05297</name>
</gene>
<dbReference type="Proteomes" id="UP000028582">
    <property type="component" value="Unassembled WGS sequence"/>
</dbReference>
<name>A0A081AMM2_PHYNI</name>
<dbReference type="AlphaFoldDB" id="A0A081AMM2"/>
<proteinExistence type="predicted"/>